<feature type="binding site" evidence="7">
    <location>
        <position position="1375"/>
    </location>
    <ligand>
        <name>ATP</name>
        <dbReference type="ChEBI" id="CHEBI:30616"/>
    </ligand>
</feature>
<feature type="compositionally biased region" description="Basic and acidic residues" evidence="8">
    <location>
        <begin position="1146"/>
        <end position="1162"/>
    </location>
</feature>
<dbReference type="InterPro" id="IPR000719">
    <property type="entry name" value="Prot_kinase_dom"/>
</dbReference>
<feature type="compositionally biased region" description="Low complexity" evidence="8">
    <location>
        <begin position="779"/>
        <end position="798"/>
    </location>
</feature>
<feature type="compositionally biased region" description="Basic and acidic residues" evidence="8">
    <location>
        <begin position="250"/>
        <end position="264"/>
    </location>
</feature>
<dbReference type="Proteomes" id="UP000772434">
    <property type="component" value="Unassembled WGS sequence"/>
</dbReference>
<dbReference type="GO" id="GO:0005524">
    <property type="term" value="F:ATP binding"/>
    <property type="evidence" value="ECO:0007669"/>
    <property type="project" value="UniProtKB-UniRule"/>
</dbReference>
<feature type="compositionally biased region" description="Low complexity" evidence="8">
    <location>
        <begin position="1233"/>
        <end position="1245"/>
    </location>
</feature>
<evidence type="ECO:0000313" key="13">
    <source>
        <dbReference type="Proteomes" id="UP000772434"/>
    </source>
</evidence>
<keyword evidence="4" id="KW-0418">Kinase</keyword>
<dbReference type="SMART" id="SM00220">
    <property type="entry name" value="S_TKc"/>
    <property type="match status" value="1"/>
</dbReference>
<name>A0A9P5Q671_9AGAR</name>
<dbReference type="GO" id="GO:0046872">
    <property type="term" value="F:metal ion binding"/>
    <property type="evidence" value="ECO:0007669"/>
    <property type="project" value="UniProtKB-KW"/>
</dbReference>
<comment type="caution">
    <text evidence="12">The sequence shown here is derived from an EMBL/GenBank/DDBJ whole genome shotgun (WGS) entry which is preliminary data.</text>
</comment>
<keyword evidence="3 7" id="KW-0547">Nucleotide-binding</keyword>
<evidence type="ECO:0000256" key="8">
    <source>
        <dbReference type="SAM" id="MobiDB-lite"/>
    </source>
</evidence>
<feature type="domain" description="Calponin-homology (CH)" evidence="10">
    <location>
        <begin position="364"/>
        <end position="481"/>
    </location>
</feature>
<feature type="compositionally biased region" description="Polar residues" evidence="8">
    <location>
        <begin position="1191"/>
        <end position="1203"/>
    </location>
</feature>
<feature type="compositionally biased region" description="Pro residues" evidence="8">
    <location>
        <begin position="761"/>
        <end position="778"/>
    </location>
</feature>
<evidence type="ECO:0000313" key="12">
    <source>
        <dbReference type="EMBL" id="KAF9075358.1"/>
    </source>
</evidence>
<feature type="region of interest" description="Disordered" evidence="8">
    <location>
        <begin position="1"/>
        <end position="279"/>
    </location>
</feature>
<dbReference type="SMART" id="SM00109">
    <property type="entry name" value="C1"/>
    <property type="match status" value="1"/>
</dbReference>
<evidence type="ECO:0000256" key="6">
    <source>
        <dbReference type="ARBA" id="ARBA00022840"/>
    </source>
</evidence>
<sequence length="1957" mass="208140">MTAVMSSSSRLMSPPPPPSRSTNSNSKPLSHSPSKSNLNGNADKLTARLRSWTATRSKKPAAVLAQAVDSGTSKGKERETIKENKGKSKEKDKEKPQGSGMLRRLESRVNFRRSGSGKEVAAAAVVPGNVGYTTPSLRMGSMSSPALQLFSPDSPSPSNSPIPTSPSKSRPAIPTTSSRRISSPFASPSPRHTHRPSRSTPINIPPSSSVVSLSSPATPQRASSTSHLPLNSPPSPTSPTSPTSSRPLRRRSDRDPEHNNRDESPSPVHRRPISPTQRSYAHNRHFSISNTSLASPTGPSNPEHRELIRTATALLCRESLKPPAYSHGHWNTEAGKRDWDGVEVRMRALVRLERIWGKSGSGGASGSNLNVNALSSSGLSASGEEREKRLFGEALRDGYVLCHLLNKLRPSSPLVRPDPNDDRLSPSAHNRTSNISKFLNAASSFGLSEEELFTREDLVDGTQEGLARVAKTVLKLAEVREFAVRDGAASPGTGMASSSRAISPTRERERSRTRILTGTDKRSTPSPVSGPYKLGNGTSTPNLLASSGSNSNSQPQPRSPSHAHSNSVSVSGQGGGSSSPPQRKRWSPPNLLPTVMSGSGSGSGGSEDGTMSKATSKGGSGLKDKDGTITKSTKAKGAESTGTLIISKSQFPRSTINNLYYSGGSSNSDVKYSNSNGNANRTGGKNQKSLSVTVTVTDRVPADNEDNEFKVDGPSRAGGDREEGKGKEKAKAKIIANQESIQITPAPNSISTPTSNSIPTLTPPPPRSPLRARPPPLSISPSSVSPQRQRSIQRQPASLQQQQKSAEDDLFTLAVNNANVSNSSSSSPPRRVSASVSGSAPTASDSYADSIRASIGDSSFASSSVANSPVDHSPNSNLYNSNSNVYSNYNPSPSRNIRQSIVSSTSGMTDTTTTTTTTVVSSLLGFNSNKYDKSYDKDRFGTIRTMTTEATSVDVGEGDGDAGDIGDGEWDKLDRDRKLSVSGDVAGAGAAGTVVDLSRVEEVDENSSSGGVGFGFKNGNSVNDRGGGGGRGGARSPTTAIRLGKGKWPDDFMDAMQNHFPSHSPSPSSPYKSSSPPLERNRSTSLSKSLALAGGGPSVESLPLSQSQNQQQHQSQLSPPVAHAQFPRRPSNRARHTIDAATGIQPKDRESSPNPRRQDSLVRHISPSPNQAPRRHNSTNPNPRQGDGSDSDNLTSSKTSSNPVLVPFPRAVSGGGAVAGGNLALALAERDASASGSGSRSPSRSHVGIGLGRPPRGRFQSDITVEGPNSYDELGGLGGFSHSNVVLGLGAGNGVGNGFGGNGNGNSMVNLGSTSGNTKSRRDSIEGNMVRKPLIIKEEGKVATHFQLGNCIGRGQFGSVYRALNLNTGQMVAVKRIRLEGLKEEEVMQLMREVDLVKRLSHPSIIKYEGMHRDKDTLSIVLEYAENGSLGQTVKAFGKLNEKLVASYVVRILEGLHYLHQSDVVHCDLKAANILTTKNGNVKLSDFGVSLNMRAVEREKDVAGTPNWMAPEVIELKGASPKSDIWSLACTVIELLTGKPPYGDIPNSMSVMFRIVEDDVPPIPPGVSPLLEDFLKKCFHKDPAQRPTAELLCEHQWLKQSWGGYKELRPQDSIPFLRRVSADLQKSEVVRYLSQIEMPESTPEYPRDEDMISGSPPGRAGRKMSNSSIRPSADNNDISPREHSFVKTTFSKPMVCRVCLFHVKKNAVLCAQCSLICHSKCAINAPPTCDLRAQLLLYAQYAEKGHLNSAYSNPADILGDAQPKSPMSDVAWVSHTPRTSLDTAPPLLSPSGMVTPTPDTPTTSTSMHPPVAFKFMNFKRSKTSKHAATDPVPPSSASATSSSTPAQTSQPVTRKHMVLRKAGHGDSDRAPSVKSNSTHNNSSSMRSAGTVASAGARLSFAAVGGGESDAANRASRVTTQSGASDADEAKMPRMPGELSSDEHRRHRKTKSSNCIVQ</sequence>
<dbReference type="PANTHER" id="PTHR48016:SF4">
    <property type="entry name" value="PROTEIN KINASE DOMAIN-CONTAINING PROTEIN"/>
    <property type="match status" value="1"/>
</dbReference>
<feature type="compositionally biased region" description="Basic residues" evidence="8">
    <location>
        <begin position="1853"/>
        <end position="1862"/>
    </location>
</feature>
<dbReference type="CDD" id="cd06627">
    <property type="entry name" value="STKc_Cdc7_like"/>
    <property type="match status" value="1"/>
</dbReference>
<evidence type="ECO:0000256" key="4">
    <source>
        <dbReference type="ARBA" id="ARBA00022777"/>
    </source>
</evidence>
<feature type="region of interest" description="Disordered" evidence="8">
    <location>
        <begin position="1005"/>
        <end position="1207"/>
    </location>
</feature>
<feature type="compositionally biased region" description="Low complexity" evidence="8">
    <location>
        <begin position="1061"/>
        <end position="1077"/>
    </location>
</feature>
<feature type="compositionally biased region" description="Low complexity" evidence="8">
    <location>
        <begin position="1"/>
        <end position="12"/>
    </location>
</feature>
<feature type="compositionally biased region" description="Polar residues" evidence="8">
    <location>
        <begin position="174"/>
        <end position="186"/>
    </location>
</feature>
<feature type="compositionally biased region" description="Basic and acidic residues" evidence="8">
    <location>
        <begin position="707"/>
        <end position="731"/>
    </location>
</feature>
<dbReference type="Gene3D" id="1.10.418.10">
    <property type="entry name" value="Calponin-like domain"/>
    <property type="match status" value="1"/>
</dbReference>
<feature type="region of interest" description="Disordered" evidence="8">
    <location>
        <begin position="1233"/>
        <end position="1263"/>
    </location>
</feature>
<dbReference type="SUPFAM" id="SSF47576">
    <property type="entry name" value="Calponin-homology domain, CH-domain"/>
    <property type="match status" value="1"/>
</dbReference>
<feature type="region of interest" description="Disordered" evidence="8">
    <location>
        <begin position="1640"/>
        <end position="1680"/>
    </location>
</feature>
<feature type="compositionally biased region" description="Polar residues" evidence="8">
    <location>
        <begin position="29"/>
        <end position="40"/>
    </location>
</feature>
<feature type="compositionally biased region" description="Low complexity" evidence="8">
    <location>
        <begin position="743"/>
        <end position="760"/>
    </location>
</feature>
<dbReference type="InterPro" id="IPR002219">
    <property type="entry name" value="PKC_DAG/PE"/>
</dbReference>
<dbReference type="SUPFAM" id="SSF56112">
    <property type="entry name" value="Protein kinase-like (PK-like)"/>
    <property type="match status" value="1"/>
</dbReference>
<feature type="compositionally biased region" description="Low complexity" evidence="8">
    <location>
        <begin position="546"/>
        <end position="560"/>
    </location>
</feature>
<feature type="region of interest" description="Disordered" evidence="8">
    <location>
        <begin position="860"/>
        <end position="893"/>
    </location>
</feature>
<feature type="compositionally biased region" description="Polar residues" evidence="8">
    <location>
        <begin position="1873"/>
        <end position="1887"/>
    </location>
</feature>
<dbReference type="CDD" id="cd00029">
    <property type="entry name" value="C1"/>
    <property type="match status" value="1"/>
</dbReference>
<dbReference type="InterPro" id="IPR011009">
    <property type="entry name" value="Kinase-like_dom_sf"/>
</dbReference>
<evidence type="ECO:0000259" key="9">
    <source>
        <dbReference type="PROSITE" id="PS50011"/>
    </source>
</evidence>
<organism evidence="12 13">
    <name type="scientific">Rhodocollybia butyracea</name>
    <dbReference type="NCBI Taxonomy" id="206335"/>
    <lineage>
        <taxon>Eukaryota</taxon>
        <taxon>Fungi</taxon>
        <taxon>Dikarya</taxon>
        <taxon>Basidiomycota</taxon>
        <taxon>Agaricomycotina</taxon>
        <taxon>Agaricomycetes</taxon>
        <taxon>Agaricomycetidae</taxon>
        <taxon>Agaricales</taxon>
        <taxon>Marasmiineae</taxon>
        <taxon>Omphalotaceae</taxon>
        <taxon>Rhodocollybia</taxon>
    </lineage>
</organism>
<protein>
    <submittedName>
        <fullName evidence="12">Uncharacterized protein</fullName>
    </submittedName>
</protein>
<dbReference type="OrthoDB" id="8693905at2759"/>
<feature type="domain" description="Protein kinase" evidence="9">
    <location>
        <begin position="1346"/>
        <end position="1598"/>
    </location>
</feature>
<dbReference type="InterPro" id="IPR001715">
    <property type="entry name" value="CH_dom"/>
</dbReference>
<keyword evidence="13" id="KW-1185">Reference proteome</keyword>
<reference evidence="12" key="1">
    <citation type="submission" date="2020-11" db="EMBL/GenBank/DDBJ databases">
        <authorList>
            <consortium name="DOE Joint Genome Institute"/>
            <person name="Ahrendt S."/>
            <person name="Riley R."/>
            <person name="Andreopoulos W."/>
            <person name="Labutti K."/>
            <person name="Pangilinan J."/>
            <person name="Ruiz-Duenas F.J."/>
            <person name="Barrasa J.M."/>
            <person name="Sanchez-Garcia M."/>
            <person name="Camarero S."/>
            <person name="Miyauchi S."/>
            <person name="Serrano A."/>
            <person name="Linde D."/>
            <person name="Babiker R."/>
            <person name="Drula E."/>
            <person name="Ayuso-Fernandez I."/>
            <person name="Pacheco R."/>
            <person name="Padilla G."/>
            <person name="Ferreira P."/>
            <person name="Barriuso J."/>
            <person name="Kellner H."/>
            <person name="Castanera R."/>
            <person name="Alfaro M."/>
            <person name="Ramirez L."/>
            <person name="Pisabarro A.G."/>
            <person name="Kuo A."/>
            <person name="Tritt A."/>
            <person name="Lipzen A."/>
            <person name="He G."/>
            <person name="Yan M."/>
            <person name="Ng V."/>
            <person name="Cullen D."/>
            <person name="Martin F."/>
            <person name="Rosso M.-N."/>
            <person name="Henrissat B."/>
            <person name="Hibbett D."/>
            <person name="Martinez A.T."/>
            <person name="Grigoriev I.V."/>
        </authorList>
    </citation>
    <scope>NUCLEOTIDE SEQUENCE</scope>
    <source>
        <strain evidence="12">AH 40177</strain>
    </source>
</reference>
<proteinExistence type="predicted"/>
<keyword evidence="2" id="KW-0479">Metal-binding</keyword>
<dbReference type="FunFam" id="3.30.200.20:FF:000042">
    <property type="entry name" value="Aurora kinase A"/>
    <property type="match status" value="1"/>
</dbReference>
<dbReference type="Pfam" id="PF00069">
    <property type="entry name" value="Pkinase"/>
    <property type="match status" value="1"/>
</dbReference>
<feature type="region of interest" description="Disordered" evidence="8">
    <location>
        <begin position="661"/>
        <end position="806"/>
    </location>
</feature>
<dbReference type="InterPro" id="IPR008271">
    <property type="entry name" value="Ser/Thr_kinase_AS"/>
</dbReference>
<feature type="region of interest" description="Disordered" evidence="8">
    <location>
        <begin position="487"/>
        <end position="641"/>
    </location>
</feature>
<evidence type="ECO:0000256" key="3">
    <source>
        <dbReference type="ARBA" id="ARBA00022741"/>
    </source>
</evidence>
<dbReference type="Pfam" id="PF00307">
    <property type="entry name" value="CH"/>
    <property type="match status" value="1"/>
</dbReference>
<dbReference type="Gene3D" id="1.10.510.10">
    <property type="entry name" value="Transferase(Phosphotransferase) domain 1"/>
    <property type="match status" value="1"/>
</dbReference>
<evidence type="ECO:0000256" key="2">
    <source>
        <dbReference type="ARBA" id="ARBA00022723"/>
    </source>
</evidence>
<dbReference type="CDD" id="cd00014">
    <property type="entry name" value="CH_SF"/>
    <property type="match status" value="1"/>
</dbReference>
<dbReference type="GO" id="GO:0005737">
    <property type="term" value="C:cytoplasm"/>
    <property type="evidence" value="ECO:0007669"/>
    <property type="project" value="TreeGrafter"/>
</dbReference>
<feature type="compositionally biased region" description="Low complexity" evidence="8">
    <location>
        <begin position="1795"/>
        <end position="1809"/>
    </location>
</feature>
<dbReference type="EMBL" id="JADNRY010000010">
    <property type="protein sequence ID" value="KAF9075358.1"/>
    <property type="molecule type" value="Genomic_DNA"/>
</dbReference>
<dbReference type="PROSITE" id="PS50081">
    <property type="entry name" value="ZF_DAG_PE_2"/>
    <property type="match status" value="1"/>
</dbReference>
<feature type="region of interest" description="Disordered" evidence="8">
    <location>
        <begin position="1905"/>
        <end position="1957"/>
    </location>
</feature>
<feature type="compositionally biased region" description="Low complexity" evidence="8">
    <location>
        <begin position="1101"/>
        <end position="1120"/>
    </location>
</feature>
<accession>A0A9P5Q671</accession>
<evidence type="ECO:0000256" key="1">
    <source>
        <dbReference type="ARBA" id="ARBA00022679"/>
    </source>
</evidence>
<feature type="domain" description="Phorbol-ester/DAG-type" evidence="11">
    <location>
        <begin position="1682"/>
        <end position="1729"/>
    </location>
</feature>
<feature type="compositionally biased region" description="Low complexity" evidence="8">
    <location>
        <begin position="1835"/>
        <end position="1852"/>
    </location>
</feature>
<keyword evidence="6 7" id="KW-0067">ATP-binding</keyword>
<dbReference type="Pfam" id="PF00130">
    <property type="entry name" value="C1_1"/>
    <property type="match status" value="1"/>
</dbReference>
<evidence type="ECO:0000256" key="5">
    <source>
        <dbReference type="ARBA" id="ARBA00022833"/>
    </source>
</evidence>
<feature type="compositionally biased region" description="Polar residues" evidence="8">
    <location>
        <begin position="1664"/>
        <end position="1678"/>
    </location>
</feature>
<keyword evidence="5" id="KW-0862">Zinc</keyword>
<dbReference type="PROSITE" id="PS00107">
    <property type="entry name" value="PROTEIN_KINASE_ATP"/>
    <property type="match status" value="1"/>
</dbReference>
<dbReference type="PANTHER" id="PTHR48016">
    <property type="entry name" value="MAP KINASE KINASE KINASE SSK2-RELATED-RELATED"/>
    <property type="match status" value="1"/>
</dbReference>
<feature type="compositionally biased region" description="Polar residues" evidence="8">
    <location>
        <begin position="131"/>
        <end position="146"/>
    </location>
</feature>
<feature type="region of interest" description="Disordered" evidence="8">
    <location>
        <begin position="819"/>
        <end position="846"/>
    </location>
</feature>
<dbReference type="Gene3D" id="3.30.60.20">
    <property type="match status" value="1"/>
</dbReference>
<feature type="compositionally biased region" description="Polar residues" evidence="8">
    <location>
        <begin position="669"/>
        <end position="696"/>
    </location>
</feature>
<evidence type="ECO:0000259" key="11">
    <source>
        <dbReference type="PROSITE" id="PS50081"/>
    </source>
</evidence>
<dbReference type="InterPro" id="IPR017441">
    <property type="entry name" value="Protein_kinase_ATP_BS"/>
</dbReference>
<dbReference type="PROSITE" id="PS00108">
    <property type="entry name" value="PROTEIN_KINASE_ST"/>
    <property type="match status" value="1"/>
</dbReference>
<dbReference type="InterPro" id="IPR046349">
    <property type="entry name" value="C1-like_sf"/>
</dbReference>
<dbReference type="InterPro" id="IPR036872">
    <property type="entry name" value="CH_dom_sf"/>
</dbReference>
<dbReference type="PROSITE" id="PS00479">
    <property type="entry name" value="ZF_DAG_PE_1"/>
    <property type="match status" value="1"/>
</dbReference>
<dbReference type="GO" id="GO:0004709">
    <property type="term" value="F:MAP kinase kinase kinase activity"/>
    <property type="evidence" value="ECO:0007669"/>
    <property type="project" value="TreeGrafter"/>
</dbReference>
<feature type="compositionally biased region" description="Pro residues" evidence="8">
    <location>
        <begin position="154"/>
        <end position="164"/>
    </location>
</feature>
<feature type="compositionally biased region" description="Low complexity" evidence="8">
    <location>
        <begin position="198"/>
        <end position="230"/>
    </location>
</feature>
<feature type="region of interest" description="Disordered" evidence="8">
    <location>
        <begin position="1822"/>
        <end position="1890"/>
    </location>
</feature>
<evidence type="ECO:0000256" key="7">
    <source>
        <dbReference type="PROSITE-ProRule" id="PRU10141"/>
    </source>
</evidence>
<feature type="compositionally biased region" description="Polar residues" evidence="8">
    <location>
        <begin position="536"/>
        <end position="545"/>
    </location>
</feature>
<dbReference type="InterPro" id="IPR050538">
    <property type="entry name" value="MAP_kinase_kinase_kinase"/>
</dbReference>
<dbReference type="PROSITE" id="PS50021">
    <property type="entry name" value="CH"/>
    <property type="match status" value="1"/>
</dbReference>
<feature type="compositionally biased region" description="Basic and acidic residues" evidence="8">
    <location>
        <begin position="74"/>
        <end position="96"/>
    </location>
</feature>
<gene>
    <name evidence="12" type="ORF">BDP27DRAFT_1315932</name>
</gene>
<dbReference type="SUPFAM" id="SSF57889">
    <property type="entry name" value="Cysteine-rich domain"/>
    <property type="match status" value="1"/>
</dbReference>
<keyword evidence="1" id="KW-0808">Transferase</keyword>
<feature type="region of interest" description="Disordered" evidence="8">
    <location>
        <begin position="411"/>
        <end position="430"/>
    </location>
</feature>
<feature type="compositionally biased region" description="Low complexity" evidence="8">
    <location>
        <begin position="819"/>
        <end position="841"/>
    </location>
</feature>
<feature type="region of interest" description="Disordered" evidence="8">
    <location>
        <begin position="1781"/>
        <end position="1809"/>
    </location>
</feature>
<evidence type="ECO:0000259" key="10">
    <source>
        <dbReference type="PROSITE" id="PS50021"/>
    </source>
</evidence>
<dbReference type="PROSITE" id="PS50011">
    <property type="entry name" value="PROTEIN_KINASE_DOM"/>
    <property type="match status" value="1"/>
</dbReference>